<organism evidence="2 3">
    <name type="scientific">Octopus sinensis</name>
    <name type="common">East Asian common octopus</name>
    <dbReference type="NCBI Taxonomy" id="2607531"/>
    <lineage>
        <taxon>Eukaryota</taxon>
        <taxon>Metazoa</taxon>
        <taxon>Spiralia</taxon>
        <taxon>Lophotrochozoa</taxon>
        <taxon>Mollusca</taxon>
        <taxon>Cephalopoda</taxon>
        <taxon>Coleoidea</taxon>
        <taxon>Octopodiformes</taxon>
        <taxon>Octopoda</taxon>
        <taxon>Incirrata</taxon>
        <taxon>Octopodidae</taxon>
        <taxon>Octopus</taxon>
    </lineage>
</organism>
<dbReference type="GO" id="GO:0005525">
    <property type="term" value="F:GTP binding"/>
    <property type="evidence" value="ECO:0007669"/>
    <property type="project" value="InterPro"/>
</dbReference>
<dbReference type="Gene3D" id="3.40.50.300">
    <property type="entry name" value="P-loop containing nucleotide triphosphate hydrolases"/>
    <property type="match status" value="1"/>
</dbReference>
<dbReference type="AlphaFoldDB" id="A0A7E6EGP5"/>
<evidence type="ECO:0000259" key="1">
    <source>
        <dbReference type="Pfam" id="PF00009"/>
    </source>
</evidence>
<dbReference type="Pfam" id="PF00009">
    <property type="entry name" value="GTP_EFTU"/>
    <property type="match status" value="1"/>
</dbReference>
<dbReference type="KEGG" id="osn:118761141"/>
<dbReference type="GO" id="GO:0003924">
    <property type="term" value="F:GTPase activity"/>
    <property type="evidence" value="ECO:0007669"/>
    <property type="project" value="InterPro"/>
</dbReference>
<dbReference type="InterPro" id="IPR027417">
    <property type="entry name" value="P-loop_NTPase"/>
</dbReference>
<name>A0A7E6EGP5_9MOLL</name>
<reference evidence="3" key="1">
    <citation type="submission" date="2025-08" db="UniProtKB">
        <authorList>
            <consortium name="RefSeq"/>
        </authorList>
    </citation>
    <scope>IDENTIFICATION</scope>
</reference>
<dbReference type="InterPro" id="IPR000795">
    <property type="entry name" value="T_Tr_GTP-bd_dom"/>
</dbReference>
<dbReference type="Proteomes" id="UP000515154">
    <property type="component" value="Unplaced"/>
</dbReference>
<sequence>MQNDPEIVESQKDQQKIEIIKNEIENLMQLSRGETFYVLGKEDFINHCRNNIDLDKLEKLFQQVVKDMQCQSISLCDRKSGDGPVRDFRIRNIVDEYDFIETRSFKNIIFRITVAGNVDTGKTTLLGVLTHNTSDDGRGSARSKMFNHKHEAATGRTSSIGVNIVGFDYAGNCLNNPDRGKLDWQKLCKKASKVVSLIDLAGHEKYLKTTISGMFGYAPDACMLIVISHCRHFRLGPTQV</sequence>
<evidence type="ECO:0000313" key="2">
    <source>
        <dbReference type="Proteomes" id="UP000515154"/>
    </source>
</evidence>
<evidence type="ECO:0000313" key="3">
    <source>
        <dbReference type="RefSeq" id="XP_036354741.1"/>
    </source>
</evidence>
<dbReference type="PANTHER" id="PTHR43721:SF9">
    <property type="entry name" value="GTP-BINDING PROTEIN 1"/>
    <property type="match status" value="1"/>
</dbReference>
<gene>
    <name evidence="3" type="primary">LOC118761141</name>
</gene>
<dbReference type="SUPFAM" id="SSF52540">
    <property type="entry name" value="P-loop containing nucleoside triphosphate hydrolases"/>
    <property type="match status" value="1"/>
</dbReference>
<keyword evidence="2" id="KW-1185">Reference proteome</keyword>
<dbReference type="InterPro" id="IPR050055">
    <property type="entry name" value="EF-Tu_GTPase"/>
</dbReference>
<dbReference type="PANTHER" id="PTHR43721">
    <property type="entry name" value="ELONGATION FACTOR TU-RELATED"/>
    <property type="match status" value="1"/>
</dbReference>
<accession>A0A7E6EGP5</accession>
<proteinExistence type="predicted"/>
<feature type="domain" description="Tr-type G" evidence="1">
    <location>
        <begin position="110"/>
        <end position="226"/>
    </location>
</feature>
<protein>
    <submittedName>
        <fullName evidence="3">GTP-binding protein 1-like</fullName>
    </submittedName>
</protein>
<dbReference type="GO" id="GO:0003746">
    <property type="term" value="F:translation elongation factor activity"/>
    <property type="evidence" value="ECO:0007669"/>
    <property type="project" value="TreeGrafter"/>
</dbReference>
<dbReference type="RefSeq" id="XP_036354741.1">
    <property type="nucleotide sequence ID" value="XM_036498848.1"/>
</dbReference>